<evidence type="ECO:0000256" key="1">
    <source>
        <dbReference type="SAM" id="Coils"/>
    </source>
</evidence>
<feature type="transmembrane region" description="Helical" evidence="2">
    <location>
        <begin position="7"/>
        <end position="29"/>
    </location>
</feature>
<keyword evidence="2" id="KW-0472">Membrane</keyword>
<feature type="coiled-coil region" evidence="1">
    <location>
        <begin position="63"/>
        <end position="90"/>
    </location>
</feature>
<organism evidence="3">
    <name type="scientific">Longilinea arvoryzae</name>
    <dbReference type="NCBI Taxonomy" id="360412"/>
    <lineage>
        <taxon>Bacteria</taxon>
        <taxon>Bacillati</taxon>
        <taxon>Chloroflexota</taxon>
        <taxon>Anaerolineae</taxon>
        <taxon>Anaerolineales</taxon>
        <taxon>Anaerolineaceae</taxon>
        <taxon>Longilinea</taxon>
    </lineage>
</organism>
<keyword evidence="4" id="KW-1185">Reference proteome</keyword>
<dbReference type="STRING" id="360412.LARV_02868"/>
<reference evidence="3" key="1">
    <citation type="submission" date="2015-07" db="EMBL/GenBank/DDBJ databases">
        <title>Draft Genome Sequences of Anaerolinea thermolimosa IMO-1, Bellilinea caldifistulae GOMI-1, Leptolinea tardivitalis YMTK-2, Levilinea saccharolytica KIBI-1,Longilinea arvoryzae KOME-1, Previously Described as Members of the Anaerolineaceae (Chloroflexi).</title>
        <authorList>
            <person name="Sekiguchi Y."/>
            <person name="Ohashi A."/>
            <person name="Matsuura N."/>
            <person name="Tourlousse M.D."/>
        </authorList>
    </citation>
    <scope>NUCLEOTIDE SEQUENCE [LARGE SCALE GENOMIC DNA]</scope>
    <source>
        <strain evidence="3">KOME-1</strain>
    </source>
</reference>
<accession>A0A0S7BIV5</accession>
<proteinExistence type="predicted"/>
<keyword evidence="2" id="KW-1133">Transmembrane helix</keyword>
<protein>
    <submittedName>
        <fullName evidence="3">Gas vesicle protein</fullName>
    </submittedName>
</protein>
<keyword evidence="1" id="KW-0175">Coiled coil</keyword>
<dbReference type="OrthoDB" id="166392at2"/>
<dbReference type="InterPro" id="IPR052928">
    <property type="entry name" value="Desiccation-related_membrane"/>
</dbReference>
<dbReference type="InterPro" id="IPR024623">
    <property type="entry name" value="YtxH"/>
</dbReference>
<dbReference type="Pfam" id="PF12732">
    <property type="entry name" value="YtxH"/>
    <property type="match status" value="1"/>
</dbReference>
<dbReference type="AlphaFoldDB" id="A0A0S7BIV5"/>
<gene>
    <name evidence="3" type="ORF">LARV_02868</name>
</gene>
<name>A0A0S7BIV5_9CHLR</name>
<evidence type="ECO:0000313" key="4">
    <source>
        <dbReference type="Proteomes" id="UP000055060"/>
    </source>
</evidence>
<evidence type="ECO:0000256" key="2">
    <source>
        <dbReference type="SAM" id="Phobius"/>
    </source>
</evidence>
<dbReference type="RefSeq" id="WP_075074290.1">
    <property type="nucleotide sequence ID" value="NZ_DF967972.1"/>
</dbReference>
<dbReference type="PANTHER" id="PTHR35792:SF1">
    <property type="entry name" value="SLL0268 PROTEIN"/>
    <property type="match status" value="1"/>
</dbReference>
<dbReference type="Proteomes" id="UP000055060">
    <property type="component" value="Unassembled WGS sequence"/>
</dbReference>
<dbReference type="EMBL" id="DF967972">
    <property type="protein sequence ID" value="GAP15088.1"/>
    <property type="molecule type" value="Genomic_DNA"/>
</dbReference>
<evidence type="ECO:0000313" key="3">
    <source>
        <dbReference type="EMBL" id="GAP15088.1"/>
    </source>
</evidence>
<keyword evidence="2" id="KW-0812">Transmembrane</keyword>
<sequence length="120" mass="12797">MAERDDFGAFVIGFIVGAVSGAVTALLLAPQSGAETRTYIKERAIELGDTATKTINETYDQAQVSANEAVKRAEGVLKEAKKRASDLADLGKSAYEEQKSKLTNVLSKNIEEPPVPPTEG</sequence>
<dbReference type="PANTHER" id="PTHR35792">
    <property type="entry name" value="GENERAL STRESS PROTEIN"/>
    <property type="match status" value="1"/>
</dbReference>